<feature type="transmembrane region" description="Helical" evidence="1">
    <location>
        <begin position="6"/>
        <end position="28"/>
    </location>
</feature>
<gene>
    <name evidence="2" type="ORF">AUR64_16230</name>
</gene>
<keyword evidence="1" id="KW-0812">Transmembrane</keyword>
<dbReference type="EMBL" id="LOPU01000029">
    <property type="protein sequence ID" value="KTG09328.1"/>
    <property type="molecule type" value="Genomic_DNA"/>
</dbReference>
<comment type="caution">
    <text evidence="2">The sequence shown here is derived from an EMBL/GenBank/DDBJ whole genome shotgun (WGS) entry which is preliminary data.</text>
</comment>
<keyword evidence="1" id="KW-1133">Transmembrane helix</keyword>
<dbReference type="AlphaFoldDB" id="A0A0W1R7Z3"/>
<keyword evidence="3" id="KW-1185">Reference proteome</keyword>
<proteinExistence type="predicted"/>
<feature type="transmembrane region" description="Helical" evidence="1">
    <location>
        <begin position="35"/>
        <end position="55"/>
    </location>
</feature>
<feature type="transmembrane region" description="Helical" evidence="1">
    <location>
        <begin position="61"/>
        <end position="79"/>
    </location>
</feature>
<dbReference type="Proteomes" id="UP000054387">
    <property type="component" value="Unassembled WGS sequence"/>
</dbReference>
<sequence length="120" mass="12236">MALVDSILIVFVNLLVGGLGLYLGVRLLIDKQASFGYAVVTAAIGALVWGLFSFFVGGIPIIGPILTLLAWIGVINWRYPGGWGSATAIGVVAWLAAVAVLYVLGVLGVVGLSALGIPGA</sequence>
<reference evidence="2 3" key="1">
    <citation type="submission" date="2015-12" db="EMBL/GenBank/DDBJ databases">
        <title>Haloprofundus marisrubri gen. nov., sp. nov., an extremely halophilic archaeon isolated from the Discovery deep brine-seawater interface in the Red Sea.</title>
        <authorList>
            <person name="Zhang G."/>
            <person name="Stingl U."/>
            <person name="Rashid M."/>
        </authorList>
    </citation>
    <scope>NUCLEOTIDE SEQUENCE [LARGE SCALE GENOMIC DNA]</scope>
    <source>
        <strain evidence="2 3">SB9</strain>
    </source>
</reference>
<dbReference type="RefSeq" id="WP_058582480.1">
    <property type="nucleotide sequence ID" value="NZ_LOPU01000029.1"/>
</dbReference>
<accession>A0A0W1R7Z3</accession>
<feature type="transmembrane region" description="Helical" evidence="1">
    <location>
        <begin position="91"/>
        <end position="117"/>
    </location>
</feature>
<evidence type="ECO:0000313" key="3">
    <source>
        <dbReference type="Proteomes" id="UP000054387"/>
    </source>
</evidence>
<evidence type="ECO:0000256" key="1">
    <source>
        <dbReference type="SAM" id="Phobius"/>
    </source>
</evidence>
<protein>
    <submittedName>
        <fullName evidence="2">Uncharacterized protein</fullName>
    </submittedName>
</protein>
<dbReference type="STRING" id="1514971.AUR64_16230"/>
<keyword evidence="1" id="KW-0472">Membrane</keyword>
<name>A0A0W1R7Z3_9EURY</name>
<organism evidence="2 3">
    <name type="scientific">Haloprofundus marisrubri</name>
    <dbReference type="NCBI Taxonomy" id="1514971"/>
    <lineage>
        <taxon>Archaea</taxon>
        <taxon>Methanobacteriati</taxon>
        <taxon>Methanobacteriota</taxon>
        <taxon>Stenosarchaea group</taxon>
        <taxon>Halobacteria</taxon>
        <taxon>Halobacteriales</taxon>
        <taxon>Haloferacaceae</taxon>
        <taxon>Haloprofundus</taxon>
    </lineage>
</organism>
<evidence type="ECO:0000313" key="2">
    <source>
        <dbReference type="EMBL" id="KTG09328.1"/>
    </source>
</evidence>